<dbReference type="Proteomes" id="UP000499080">
    <property type="component" value="Unassembled WGS sequence"/>
</dbReference>
<gene>
    <name evidence="1" type="ORF">AVEN_257252_1</name>
</gene>
<comment type="caution">
    <text evidence="1">The sequence shown here is derived from an EMBL/GenBank/DDBJ whole genome shotgun (WGS) entry which is preliminary data.</text>
</comment>
<accession>A0A4Y2NIH5</accession>
<protein>
    <submittedName>
        <fullName evidence="1">Uncharacterized protein</fullName>
    </submittedName>
</protein>
<dbReference type="OrthoDB" id="6515318at2759"/>
<reference evidence="1 2" key="1">
    <citation type="journal article" date="2019" name="Sci. Rep.">
        <title>Orb-weaving spider Araneus ventricosus genome elucidates the spidroin gene catalogue.</title>
        <authorList>
            <person name="Kono N."/>
            <person name="Nakamura H."/>
            <person name="Ohtoshi R."/>
            <person name="Moran D.A.P."/>
            <person name="Shinohara A."/>
            <person name="Yoshida Y."/>
            <person name="Fujiwara M."/>
            <person name="Mori M."/>
            <person name="Tomita M."/>
            <person name="Arakawa K."/>
        </authorList>
    </citation>
    <scope>NUCLEOTIDE SEQUENCE [LARGE SCALE GENOMIC DNA]</scope>
</reference>
<proteinExistence type="predicted"/>
<keyword evidence="2" id="KW-1185">Reference proteome</keyword>
<sequence length="160" mass="18230">MKKVGLQNHNWPRQFMKFIIGNGPFPFYLFRFGKHPEKCCACGEPGTPFHYATKFRLTFSYHLRCPADQHTDGWIKSITKLRLLTNKITDLLNLTIIQEDLFKSGLPEKLHNSLHCSSHYKAHVSHHAFLFLSPGTFHARDRSSDSVSQGPATCSCSPNV</sequence>
<organism evidence="1 2">
    <name type="scientific">Araneus ventricosus</name>
    <name type="common">Orbweaver spider</name>
    <name type="synonym">Epeira ventricosa</name>
    <dbReference type="NCBI Taxonomy" id="182803"/>
    <lineage>
        <taxon>Eukaryota</taxon>
        <taxon>Metazoa</taxon>
        <taxon>Ecdysozoa</taxon>
        <taxon>Arthropoda</taxon>
        <taxon>Chelicerata</taxon>
        <taxon>Arachnida</taxon>
        <taxon>Araneae</taxon>
        <taxon>Araneomorphae</taxon>
        <taxon>Entelegynae</taxon>
        <taxon>Araneoidea</taxon>
        <taxon>Araneidae</taxon>
        <taxon>Araneus</taxon>
    </lineage>
</organism>
<evidence type="ECO:0000313" key="1">
    <source>
        <dbReference type="EMBL" id="GBN39268.1"/>
    </source>
</evidence>
<dbReference type="AlphaFoldDB" id="A0A4Y2NIH5"/>
<evidence type="ECO:0000313" key="2">
    <source>
        <dbReference type="Proteomes" id="UP000499080"/>
    </source>
</evidence>
<name>A0A4Y2NIH5_ARAVE</name>
<dbReference type="EMBL" id="BGPR01009319">
    <property type="protein sequence ID" value="GBN39268.1"/>
    <property type="molecule type" value="Genomic_DNA"/>
</dbReference>